<gene>
    <name evidence="1" type="ORF">OCBIM_22036678mg</name>
</gene>
<sequence length="55" mass="6564">MNVMILLYIMLYEREKKKVSLRSKNMIAKSKGRRQKLSILNLKNKNIKLAKEDQN</sequence>
<name>A0A0L8IGU4_OCTBM</name>
<dbReference type="EMBL" id="KQ415756">
    <property type="protein sequence ID" value="KOG00718.1"/>
    <property type="molecule type" value="Genomic_DNA"/>
</dbReference>
<dbReference type="EMBL" id="KQ415756">
    <property type="protein sequence ID" value="KOG00717.1"/>
    <property type="molecule type" value="Genomic_DNA"/>
</dbReference>
<organism evidence="1">
    <name type="scientific">Octopus bimaculoides</name>
    <name type="common">California two-spotted octopus</name>
    <dbReference type="NCBI Taxonomy" id="37653"/>
    <lineage>
        <taxon>Eukaryota</taxon>
        <taxon>Metazoa</taxon>
        <taxon>Spiralia</taxon>
        <taxon>Lophotrochozoa</taxon>
        <taxon>Mollusca</taxon>
        <taxon>Cephalopoda</taxon>
        <taxon>Coleoidea</taxon>
        <taxon>Octopodiformes</taxon>
        <taxon>Octopoda</taxon>
        <taxon>Incirrata</taxon>
        <taxon>Octopodidae</taxon>
        <taxon>Octopus</taxon>
    </lineage>
</organism>
<reference evidence="1" key="1">
    <citation type="submission" date="2015-07" db="EMBL/GenBank/DDBJ databases">
        <title>MeaNS - Measles Nucleotide Surveillance Program.</title>
        <authorList>
            <person name="Tran T."/>
            <person name="Druce J."/>
        </authorList>
    </citation>
    <scope>NUCLEOTIDE SEQUENCE</scope>
    <source>
        <strain evidence="1">UCB-OBI-ISO-001</strain>
        <tissue evidence="1">Gonad</tissue>
    </source>
</reference>
<proteinExistence type="predicted"/>
<protein>
    <submittedName>
        <fullName evidence="1">Uncharacterized protein</fullName>
    </submittedName>
</protein>
<accession>A0A0L8IGU4</accession>
<evidence type="ECO:0000313" key="1">
    <source>
        <dbReference type="EMBL" id="KOG00717.1"/>
    </source>
</evidence>
<dbReference type="AlphaFoldDB" id="A0A0L8IGU4"/>